<proteinExistence type="predicted"/>
<evidence type="ECO:0000313" key="2">
    <source>
        <dbReference type="EMBL" id="CAF1701022.1"/>
    </source>
</evidence>
<keyword evidence="1" id="KW-0812">Transmembrane</keyword>
<organism evidence="2">
    <name type="scientific">Brassica napus</name>
    <name type="common">Rape</name>
    <dbReference type="NCBI Taxonomy" id="3708"/>
    <lineage>
        <taxon>Eukaryota</taxon>
        <taxon>Viridiplantae</taxon>
        <taxon>Streptophyta</taxon>
        <taxon>Embryophyta</taxon>
        <taxon>Tracheophyta</taxon>
        <taxon>Spermatophyta</taxon>
        <taxon>Magnoliopsida</taxon>
        <taxon>eudicotyledons</taxon>
        <taxon>Gunneridae</taxon>
        <taxon>Pentapetalae</taxon>
        <taxon>rosids</taxon>
        <taxon>malvids</taxon>
        <taxon>Brassicales</taxon>
        <taxon>Brassicaceae</taxon>
        <taxon>Brassiceae</taxon>
        <taxon>Brassica</taxon>
    </lineage>
</organism>
<protein>
    <submittedName>
        <fullName evidence="2">(rape) hypothetical protein</fullName>
    </submittedName>
</protein>
<gene>
    <name evidence="2" type="ORF">DARMORV10_C03P28000.1</name>
</gene>
<dbReference type="AlphaFoldDB" id="A0A816IBR3"/>
<evidence type="ECO:0000256" key="1">
    <source>
        <dbReference type="SAM" id="Phobius"/>
    </source>
</evidence>
<reference evidence="2" key="1">
    <citation type="submission" date="2021-01" db="EMBL/GenBank/DDBJ databases">
        <authorList>
            <consortium name="Genoscope - CEA"/>
            <person name="William W."/>
        </authorList>
    </citation>
    <scope>NUCLEOTIDE SEQUENCE</scope>
</reference>
<dbReference type="Proteomes" id="UP001295469">
    <property type="component" value="Chromosome C03"/>
</dbReference>
<keyword evidence="1" id="KW-0472">Membrane</keyword>
<name>A0A816IBR3_BRANA</name>
<accession>A0A816IBR3</accession>
<dbReference type="EMBL" id="HG994367">
    <property type="protein sequence ID" value="CAF1701022.1"/>
    <property type="molecule type" value="Genomic_DNA"/>
</dbReference>
<sequence length="131" mass="14264">MPLEWPLALFPHHRPSSSRSLFRMICALFSYPVLAVASLALASPNSVRRFSATTGEWWFHFLTLGLRSHPSITWVCLSSCGGVRDICVQVGLGVGSTEDAALFCSERHRVQAVFGINKCSVLVTVGVLGLC</sequence>
<feature type="transmembrane region" description="Helical" evidence="1">
    <location>
        <begin position="20"/>
        <end position="42"/>
    </location>
</feature>
<keyword evidence="1" id="KW-1133">Transmembrane helix</keyword>